<evidence type="ECO:0000259" key="14">
    <source>
        <dbReference type="Pfam" id="PF00224"/>
    </source>
</evidence>
<dbReference type="InterPro" id="IPR036918">
    <property type="entry name" value="Pyrv_Knase_C_sf"/>
</dbReference>
<dbReference type="Pfam" id="PF00224">
    <property type="entry name" value="PK"/>
    <property type="match status" value="1"/>
</dbReference>
<keyword evidence="5 13" id="KW-0808">Transferase</keyword>
<dbReference type="GO" id="GO:0030955">
    <property type="term" value="F:potassium ion binding"/>
    <property type="evidence" value="ECO:0007669"/>
    <property type="project" value="InterPro"/>
</dbReference>
<evidence type="ECO:0000256" key="10">
    <source>
        <dbReference type="ARBA" id="ARBA00022842"/>
    </source>
</evidence>
<dbReference type="GO" id="GO:0000287">
    <property type="term" value="F:magnesium ion binding"/>
    <property type="evidence" value="ECO:0007669"/>
    <property type="project" value="InterPro"/>
</dbReference>
<dbReference type="InterPro" id="IPR015806">
    <property type="entry name" value="Pyrv_Knase_insert_dom_sf"/>
</dbReference>
<evidence type="ECO:0000256" key="11">
    <source>
        <dbReference type="ARBA" id="ARBA00023152"/>
    </source>
</evidence>
<dbReference type="InterPro" id="IPR001697">
    <property type="entry name" value="Pyr_Knase"/>
</dbReference>
<gene>
    <name evidence="16" type="primary">pk</name>
</gene>
<evidence type="ECO:0000313" key="16">
    <source>
        <dbReference type="EMBL" id="AIT69974.1"/>
    </source>
</evidence>
<dbReference type="PROSITE" id="PS00110">
    <property type="entry name" value="PYRUVATE_KINASE"/>
    <property type="match status" value="1"/>
</dbReference>
<dbReference type="PANTHER" id="PTHR11817">
    <property type="entry name" value="PYRUVATE KINASE"/>
    <property type="match status" value="1"/>
</dbReference>
<keyword evidence="9" id="KW-0067">ATP-binding</keyword>
<feature type="domain" description="Pyruvate kinase barrel" evidence="14">
    <location>
        <begin position="114"/>
        <end position="433"/>
    </location>
</feature>
<evidence type="ECO:0000256" key="6">
    <source>
        <dbReference type="ARBA" id="ARBA00022723"/>
    </source>
</evidence>
<dbReference type="Pfam" id="PF02887">
    <property type="entry name" value="PK_C"/>
    <property type="match status" value="1"/>
</dbReference>
<dbReference type="Gene3D" id="2.40.33.10">
    <property type="entry name" value="PK beta-barrel domain-like"/>
    <property type="match status" value="1"/>
</dbReference>
<comment type="catalytic activity">
    <reaction evidence="13">
        <text>pyruvate + ATP = phosphoenolpyruvate + ADP + H(+)</text>
        <dbReference type="Rhea" id="RHEA:18157"/>
        <dbReference type="ChEBI" id="CHEBI:15361"/>
        <dbReference type="ChEBI" id="CHEBI:15378"/>
        <dbReference type="ChEBI" id="CHEBI:30616"/>
        <dbReference type="ChEBI" id="CHEBI:58702"/>
        <dbReference type="ChEBI" id="CHEBI:456216"/>
        <dbReference type="EC" id="2.7.1.40"/>
    </reaction>
</comment>
<dbReference type="EC" id="2.7.1.40" evidence="4 13"/>
<dbReference type="NCBIfam" id="NF004491">
    <property type="entry name" value="PRK05826.1"/>
    <property type="match status" value="1"/>
</dbReference>
<keyword evidence="11 13" id="KW-0324">Glycolysis</keyword>
<keyword evidence="8 13" id="KW-0418">Kinase</keyword>
<keyword evidence="10 13" id="KW-0460">Magnesium</keyword>
<feature type="domain" description="Pyruvate kinase C-terminal" evidence="15">
    <location>
        <begin position="467"/>
        <end position="584"/>
    </location>
</feature>
<dbReference type="GO" id="GO:0005524">
    <property type="term" value="F:ATP binding"/>
    <property type="evidence" value="ECO:0007669"/>
    <property type="project" value="UniProtKB-KW"/>
</dbReference>
<evidence type="ECO:0000256" key="2">
    <source>
        <dbReference type="ARBA" id="ARBA00004997"/>
    </source>
</evidence>
<dbReference type="Gene3D" id="3.20.20.60">
    <property type="entry name" value="Phosphoenolpyruvate-binding domains"/>
    <property type="match status" value="1"/>
</dbReference>
<dbReference type="SUPFAM" id="SSF52935">
    <property type="entry name" value="PK C-terminal domain-like"/>
    <property type="match status" value="1"/>
</dbReference>
<dbReference type="InterPro" id="IPR011037">
    <property type="entry name" value="Pyrv_Knase-like_insert_dom_sf"/>
</dbReference>
<dbReference type="PRINTS" id="PR01050">
    <property type="entry name" value="PYRUVTKNASE"/>
</dbReference>
<dbReference type="NCBIfam" id="NF004978">
    <property type="entry name" value="PRK06354.1"/>
    <property type="match status" value="1"/>
</dbReference>
<evidence type="ECO:0000256" key="3">
    <source>
        <dbReference type="ARBA" id="ARBA00008663"/>
    </source>
</evidence>
<evidence type="ECO:0000256" key="7">
    <source>
        <dbReference type="ARBA" id="ARBA00022741"/>
    </source>
</evidence>
<comment type="similarity">
    <text evidence="3 13">Belongs to the pyruvate kinase family.</text>
</comment>
<dbReference type="GO" id="GO:0016301">
    <property type="term" value="F:kinase activity"/>
    <property type="evidence" value="ECO:0007669"/>
    <property type="project" value="UniProtKB-KW"/>
</dbReference>
<evidence type="ECO:0000256" key="5">
    <source>
        <dbReference type="ARBA" id="ARBA00022679"/>
    </source>
</evidence>
<dbReference type="InterPro" id="IPR040442">
    <property type="entry name" value="Pyrv_kinase-like_dom_sf"/>
</dbReference>
<keyword evidence="7" id="KW-0547">Nucleotide-binding</keyword>
<accession>A0A097IU63</accession>
<evidence type="ECO:0000256" key="4">
    <source>
        <dbReference type="ARBA" id="ARBA00012142"/>
    </source>
</evidence>
<name>A0A097IU63_9PHAE</name>
<organism evidence="16">
    <name type="scientific">Ishige okamurae</name>
    <dbReference type="NCBI Taxonomy" id="233772"/>
    <lineage>
        <taxon>Eukaryota</taxon>
        <taxon>Sar</taxon>
        <taxon>Stramenopiles</taxon>
        <taxon>Ochrophyta</taxon>
        <taxon>PX clade</taxon>
        <taxon>Phaeophyceae</taxon>
        <taxon>Ectocarpales</taxon>
        <taxon>Ishigeaceae</taxon>
        <taxon>Ishige</taxon>
    </lineage>
</organism>
<dbReference type="AlphaFoldDB" id="A0A097IU63"/>
<sequence length="616" mass="67058">MVPQMVLQGYLPSVVEQTMRLVLSAAMVAVAGAFLGNPGGKNFAYRAVNTPSAVRLSHCHRGVVGEHRLRPLSSTAVVDSHTLDPTLHDPRDGEKEVDYFKDYAYPANKMRWKKNTKQIATLGPASCTKEQIEELFLAGVDVFRLNFSHGAHDEKAKLVLLIREVEAKYKHPICILADLQGPKLRVGTFEKDKVTLVEGQTFRFDMDEELGDAGRVMLPHPEIIYTLSEGDQLLLDDGKLRMTVTGNGEGYVDCRVDVGGKLSNKKGVNTPTVRLPISALTSKDLADLDFALQVPGGVDIVALSFVQKTEDVQELKDIVKGRCRVMAKIEKPQAVEDLEQIVSLCDAIMVARGDLGVEMPPELVPITQKKIIDCCRNKGTPVVVATQMLESMIENPTPTRAEASDVATAIYDGADGIMLSAESAAGRYPKESVEMQQKIITAVEQDPLYRAYMVKLKVPQKTGSATDAITRAAEQVADTLNAKAIVVFTSRGTTVQKAAMLRPGVPVMGVTPNIETARGLALTWGVYPAVIEPESEDVNFRMMLFKCCAVAQAKQIAEKTTDLLVVTAGMPFKVPGIANILRVVPAAGPDIWDPTLTTDAVDGLHTEAYINYDSEN</sequence>
<keyword evidence="12 16" id="KW-0670">Pyruvate</keyword>
<dbReference type="SUPFAM" id="SSF51621">
    <property type="entry name" value="Phosphoenolpyruvate/pyruvate domain"/>
    <property type="match status" value="1"/>
</dbReference>
<proteinExistence type="evidence at transcript level"/>
<dbReference type="InterPro" id="IPR018209">
    <property type="entry name" value="Pyrv_Knase_AS"/>
</dbReference>
<keyword evidence="6" id="KW-0479">Metal-binding</keyword>
<evidence type="ECO:0000256" key="1">
    <source>
        <dbReference type="ARBA" id="ARBA00001958"/>
    </source>
</evidence>
<comment type="cofactor">
    <cofactor evidence="1">
        <name>K(+)</name>
        <dbReference type="ChEBI" id="CHEBI:29103"/>
    </cofactor>
</comment>
<reference evidence="16" key="1">
    <citation type="journal article" date="2014" name="PLoS ONE">
        <title>Phylogeny of c4-photosynthesis enzymes based on algal transcriptomic and genomic data supports an archaeal/proteobacterial origin and multiple duplication for most c4-related genes.</title>
        <authorList>
            <person name="Chi S."/>
            <person name="Wu S."/>
            <person name="Yu J."/>
            <person name="Wang X."/>
            <person name="Tang X."/>
            <person name="Liu T."/>
        </authorList>
    </citation>
    <scope>NUCLEOTIDE SEQUENCE</scope>
    <source>
        <strain evidence="16">APTP-2013758</strain>
    </source>
</reference>
<evidence type="ECO:0000256" key="13">
    <source>
        <dbReference type="RuleBase" id="RU000504"/>
    </source>
</evidence>
<evidence type="ECO:0000256" key="8">
    <source>
        <dbReference type="ARBA" id="ARBA00022777"/>
    </source>
</evidence>
<evidence type="ECO:0000256" key="9">
    <source>
        <dbReference type="ARBA" id="ARBA00022840"/>
    </source>
</evidence>
<dbReference type="InterPro" id="IPR015813">
    <property type="entry name" value="Pyrv/PenolPyrv_kinase-like_dom"/>
</dbReference>
<evidence type="ECO:0000259" key="15">
    <source>
        <dbReference type="Pfam" id="PF02887"/>
    </source>
</evidence>
<dbReference type="NCBIfam" id="TIGR01064">
    <property type="entry name" value="pyruv_kin"/>
    <property type="match status" value="1"/>
</dbReference>
<dbReference type="Gene3D" id="3.40.1380.20">
    <property type="entry name" value="Pyruvate kinase, C-terminal domain"/>
    <property type="match status" value="1"/>
</dbReference>
<dbReference type="UniPathway" id="UPA00109">
    <property type="reaction ID" value="UER00188"/>
</dbReference>
<comment type="pathway">
    <text evidence="2 13">Carbohydrate degradation; glycolysis; pyruvate from D-glyceraldehyde 3-phosphate: step 5/5.</text>
</comment>
<dbReference type="SUPFAM" id="SSF50800">
    <property type="entry name" value="PK beta-barrel domain-like"/>
    <property type="match status" value="1"/>
</dbReference>
<dbReference type="FunFam" id="2.40.33.10:FF:000001">
    <property type="entry name" value="Pyruvate kinase"/>
    <property type="match status" value="1"/>
</dbReference>
<dbReference type="InterPro" id="IPR015795">
    <property type="entry name" value="Pyrv_Knase_C"/>
</dbReference>
<dbReference type="InterPro" id="IPR015793">
    <property type="entry name" value="Pyrv_Knase_brl"/>
</dbReference>
<dbReference type="EMBL" id="KM113606">
    <property type="protein sequence ID" value="AIT69974.1"/>
    <property type="molecule type" value="mRNA"/>
</dbReference>
<evidence type="ECO:0000256" key="12">
    <source>
        <dbReference type="ARBA" id="ARBA00023317"/>
    </source>
</evidence>
<protein>
    <recommendedName>
        <fullName evidence="4 13">Pyruvate kinase</fullName>
        <ecNumber evidence="4 13">2.7.1.40</ecNumber>
    </recommendedName>
</protein>
<dbReference type="GO" id="GO:0004743">
    <property type="term" value="F:pyruvate kinase activity"/>
    <property type="evidence" value="ECO:0007669"/>
    <property type="project" value="UniProtKB-EC"/>
</dbReference>